<protein>
    <submittedName>
        <fullName evidence="1">Uncharacterized protein</fullName>
    </submittedName>
</protein>
<organism evidence="1 2">
    <name type="scientific">Rhodococcus cercidiphylli</name>
    <dbReference type="NCBI Taxonomy" id="489916"/>
    <lineage>
        <taxon>Bacteria</taxon>
        <taxon>Bacillati</taxon>
        <taxon>Actinomycetota</taxon>
        <taxon>Actinomycetes</taxon>
        <taxon>Mycobacteriales</taxon>
        <taxon>Nocardiaceae</taxon>
        <taxon>Rhodococcus</taxon>
    </lineage>
</organism>
<comment type="caution">
    <text evidence="1">The sequence shown here is derived from an EMBL/GenBank/DDBJ whole genome shotgun (WGS) entry which is preliminary data.</text>
</comment>
<reference evidence="1 2" key="1">
    <citation type="submission" date="2023-10" db="EMBL/GenBank/DDBJ databases">
        <title>Development of a sustainable strategy for remediation of hydrocarbon-contaminated territories based on the waste exchange concept.</title>
        <authorList>
            <person name="Krivoruchko A."/>
        </authorList>
    </citation>
    <scope>NUCLEOTIDE SEQUENCE [LARGE SCALE GENOMIC DNA]</scope>
    <source>
        <strain evidence="1 2">IEGM 1322</strain>
    </source>
</reference>
<gene>
    <name evidence="1" type="ORF">R3P95_06805</name>
</gene>
<keyword evidence="2" id="KW-1185">Reference proteome</keyword>
<evidence type="ECO:0000313" key="2">
    <source>
        <dbReference type="Proteomes" id="UP001185899"/>
    </source>
</evidence>
<evidence type="ECO:0000313" key="1">
    <source>
        <dbReference type="EMBL" id="MDV6230252.1"/>
    </source>
</evidence>
<dbReference type="RefSeq" id="WP_149405096.1">
    <property type="nucleotide sequence ID" value="NZ_JAWLKE010000002.1"/>
</dbReference>
<dbReference type="Proteomes" id="UP001185899">
    <property type="component" value="Unassembled WGS sequence"/>
</dbReference>
<proteinExistence type="predicted"/>
<sequence>MKQVAAARHRPGRRCDQVQGGAVLVSGVIGSRFDADEAPNVAGEGIGHPRTNARAFAKRAQSRRPLAVYSART</sequence>
<accession>A0ABU4AVJ2</accession>
<name>A0ABU4AVJ2_9NOCA</name>
<dbReference type="EMBL" id="JAWLKE010000002">
    <property type="protein sequence ID" value="MDV6230252.1"/>
    <property type="molecule type" value="Genomic_DNA"/>
</dbReference>